<dbReference type="PANTHER" id="PTHR43580:SF2">
    <property type="entry name" value="CYTOKINE-LIKE NUCLEAR FACTOR N-PAC"/>
    <property type="match status" value="1"/>
</dbReference>
<dbReference type="AlphaFoldDB" id="A0A222VSN8"/>
<evidence type="ECO:0000313" key="5">
    <source>
        <dbReference type="Proteomes" id="UP000199494"/>
    </source>
</evidence>
<dbReference type="SUPFAM" id="SSF51735">
    <property type="entry name" value="NAD(P)-binding Rossmann-fold domains"/>
    <property type="match status" value="1"/>
</dbReference>
<organism evidence="4 5">
    <name type="scientific">Prauserella marina</name>
    <dbReference type="NCBI Taxonomy" id="530584"/>
    <lineage>
        <taxon>Bacteria</taxon>
        <taxon>Bacillati</taxon>
        <taxon>Actinomycetota</taxon>
        <taxon>Actinomycetes</taxon>
        <taxon>Pseudonocardiales</taxon>
        <taxon>Pseudonocardiaceae</taxon>
        <taxon>Prauserella</taxon>
    </lineage>
</organism>
<dbReference type="Pfam" id="PF03446">
    <property type="entry name" value="NAD_binding_2"/>
    <property type="match status" value="1"/>
</dbReference>
<keyword evidence="3" id="KW-0520">NAD</keyword>
<name>A0A222VSN8_9PSEU</name>
<proteinExistence type="inferred from homology"/>
<dbReference type="SUPFAM" id="SSF48179">
    <property type="entry name" value="6-phosphogluconate dehydrogenase C-terminal domain-like"/>
    <property type="match status" value="1"/>
</dbReference>
<comment type="similarity">
    <text evidence="1">Belongs to the HIBADH-related family.</text>
</comment>
<keyword evidence="2" id="KW-0560">Oxidoreductase</keyword>
<dbReference type="KEGG" id="pmad:BAY61_20225"/>
<dbReference type="Gene3D" id="3.40.50.720">
    <property type="entry name" value="NAD(P)-binding Rossmann-like Domain"/>
    <property type="match status" value="1"/>
</dbReference>
<dbReference type="InterPro" id="IPR029154">
    <property type="entry name" value="HIBADH-like_NADP-bd"/>
</dbReference>
<dbReference type="Pfam" id="PF14833">
    <property type="entry name" value="NAD_binding_11"/>
    <property type="match status" value="1"/>
</dbReference>
<evidence type="ECO:0000313" key="4">
    <source>
        <dbReference type="EMBL" id="SDD47696.1"/>
    </source>
</evidence>
<keyword evidence="5" id="KW-1185">Reference proteome</keyword>
<dbReference type="GO" id="GO:0050661">
    <property type="term" value="F:NADP binding"/>
    <property type="evidence" value="ECO:0007669"/>
    <property type="project" value="InterPro"/>
</dbReference>
<accession>A0A222VSN8</accession>
<dbReference type="GO" id="GO:0016491">
    <property type="term" value="F:oxidoreductase activity"/>
    <property type="evidence" value="ECO:0007669"/>
    <property type="project" value="UniProtKB-KW"/>
</dbReference>
<dbReference type="EMBL" id="FMZE01000009">
    <property type="protein sequence ID" value="SDD47696.1"/>
    <property type="molecule type" value="Genomic_DNA"/>
</dbReference>
<reference evidence="4 5" key="1">
    <citation type="submission" date="2016-10" db="EMBL/GenBank/DDBJ databases">
        <authorList>
            <person name="de Groot N.N."/>
        </authorList>
    </citation>
    <scope>NUCLEOTIDE SEQUENCE [LARGE SCALE GENOMIC DNA]</scope>
    <source>
        <strain evidence="4 5">CGMCC 4.5506</strain>
    </source>
</reference>
<dbReference type="Gene3D" id="1.10.1040.10">
    <property type="entry name" value="N-(1-d-carboxylethyl)-l-norvaline Dehydrogenase, domain 2"/>
    <property type="match status" value="1"/>
</dbReference>
<dbReference type="Proteomes" id="UP000199494">
    <property type="component" value="Unassembled WGS sequence"/>
</dbReference>
<dbReference type="InterPro" id="IPR015815">
    <property type="entry name" value="HIBADH-related"/>
</dbReference>
<dbReference type="PIRSF" id="PIRSF000103">
    <property type="entry name" value="HIBADH"/>
    <property type="match status" value="1"/>
</dbReference>
<dbReference type="RefSeq" id="WP_091808011.1">
    <property type="nucleotide sequence ID" value="NZ_CP016353.1"/>
</dbReference>
<dbReference type="OrthoDB" id="3185659at2"/>
<evidence type="ECO:0000256" key="2">
    <source>
        <dbReference type="ARBA" id="ARBA00023002"/>
    </source>
</evidence>
<dbReference type="InterPro" id="IPR051265">
    <property type="entry name" value="HIBADH-related_NP60_sf"/>
</dbReference>
<dbReference type="InterPro" id="IPR006115">
    <property type="entry name" value="6PGDH_NADP-bd"/>
</dbReference>
<dbReference type="PANTHER" id="PTHR43580">
    <property type="entry name" value="OXIDOREDUCTASE GLYR1-RELATED"/>
    <property type="match status" value="1"/>
</dbReference>
<dbReference type="InterPro" id="IPR036291">
    <property type="entry name" value="NAD(P)-bd_dom_sf"/>
</dbReference>
<dbReference type="STRING" id="530584.SAMN05421630_1092"/>
<dbReference type="GO" id="GO:0051287">
    <property type="term" value="F:NAD binding"/>
    <property type="evidence" value="ECO:0007669"/>
    <property type="project" value="InterPro"/>
</dbReference>
<protein>
    <submittedName>
        <fullName evidence="4">3-hydroxyisobutyrate dehydrogenase</fullName>
    </submittedName>
</protein>
<sequence length="294" mass="29938">MPVPTPSPTVAVLGTGTMGEPMAANLLGAGLPVRVWNRTTAKTRALAERGAIVADTPREAVAGAGLVVTMLSEGRAVHDTVNPALEAFAEDAVWLQMSTVGPEWTAELAALAADAGVAFVDAPVLGTRAPAEQGTLVVLASGPLRLGQRCAPVFDTVGSRTMWVGLAGAASKLKLVVNTWLLGLTNAAAESIALAHLLGVDPKLFLEAIEGGPLDAAYAHAKGEEMIAGDYPPSFTAALAMKDAELALASAGEADLGGLRATLSHLSAVVESGHADEDMAVLYRGVTDAPRHGG</sequence>
<gene>
    <name evidence="4" type="ORF">SAMN05421630_1092</name>
</gene>
<evidence type="ECO:0000256" key="3">
    <source>
        <dbReference type="ARBA" id="ARBA00023027"/>
    </source>
</evidence>
<dbReference type="InterPro" id="IPR013328">
    <property type="entry name" value="6PGD_dom2"/>
</dbReference>
<evidence type="ECO:0000256" key="1">
    <source>
        <dbReference type="ARBA" id="ARBA00009080"/>
    </source>
</evidence>
<dbReference type="InterPro" id="IPR008927">
    <property type="entry name" value="6-PGluconate_DH-like_C_sf"/>
</dbReference>